<evidence type="ECO:0000256" key="4">
    <source>
        <dbReference type="ARBA" id="ARBA00023136"/>
    </source>
</evidence>
<dbReference type="Proteomes" id="UP001500897">
    <property type="component" value="Unassembled WGS sequence"/>
</dbReference>
<keyword evidence="2 5" id="KW-0812">Transmembrane</keyword>
<keyword evidence="7" id="KW-1185">Reference proteome</keyword>
<dbReference type="EMBL" id="BAAANS010000052">
    <property type="protein sequence ID" value="GAA2115635.1"/>
    <property type="molecule type" value="Genomic_DNA"/>
</dbReference>
<feature type="transmembrane region" description="Helical" evidence="5">
    <location>
        <begin position="82"/>
        <end position="107"/>
    </location>
</feature>
<evidence type="ECO:0000256" key="1">
    <source>
        <dbReference type="ARBA" id="ARBA00004141"/>
    </source>
</evidence>
<evidence type="ECO:0000256" key="3">
    <source>
        <dbReference type="ARBA" id="ARBA00022989"/>
    </source>
</evidence>
<evidence type="ECO:0000313" key="7">
    <source>
        <dbReference type="Proteomes" id="UP001500897"/>
    </source>
</evidence>
<protein>
    <recommendedName>
        <fullName evidence="8">Natural resistance-associated macrophage protein</fullName>
    </recommendedName>
</protein>
<proteinExistence type="predicted"/>
<reference evidence="7" key="1">
    <citation type="journal article" date="2019" name="Int. J. Syst. Evol. Microbiol.">
        <title>The Global Catalogue of Microorganisms (GCM) 10K type strain sequencing project: providing services to taxonomists for standard genome sequencing and annotation.</title>
        <authorList>
            <consortium name="The Broad Institute Genomics Platform"/>
            <consortium name="The Broad Institute Genome Sequencing Center for Infectious Disease"/>
            <person name="Wu L."/>
            <person name="Ma J."/>
        </authorList>
    </citation>
    <scope>NUCLEOTIDE SEQUENCE [LARGE SCALE GENOMIC DNA]</scope>
    <source>
        <strain evidence="7">JCM 14559</strain>
    </source>
</reference>
<sequence length="110" mass="11751">MPAWPRSVSRRFRDAPLFLGVFTAQIALGAVVALTPVDVIRLLIGTQVLQGLISPVVLVYLLVLTNWRSLLGAAANGPRYRIAATAVVIGVALMSTVLLVQTVLGWFGLV</sequence>
<comment type="caution">
    <text evidence="6">The sequence shown here is derived from an EMBL/GenBank/DDBJ whole genome shotgun (WGS) entry which is preliminary data.</text>
</comment>
<name>A0ABP5JBR0_9ACTN</name>
<keyword evidence="3 5" id="KW-1133">Transmembrane helix</keyword>
<dbReference type="Pfam" id="PF01566">
    <property type="entry name" value="Nramp"/>
    <property type="match status" value="1"/>
</dbReference>
<feature type="transmembrane region" description="Helical" evidence="5">
    <location>
        <begin position="49"/>
        <end position="70"/>
    </location>
</feature>
<comment type="subcellular location">
    <subcellularLocation>
        <location evidence="1">Membrane</location>
        <topology evidence="1">Multi-pass membrane protein</topology>
    </subcellularLocation>
</comment>
<dbReference type="RefSeq" id="WP_344556732.1">
    <property type="nucleotide sequence ID" value="NZ_BAAANS010000052.1"/>
</dbReference>
<evidence type="ECO:0000256" key="5">
    <source>
        <dbReference type="SAM" id="Phobius"/>
    </source>
</evidence>
<gene>
    <name evidence="6" type="ORF">GCM10009759_60690</name>
</gene>
<accession>A0ABP5JBR0</accession>
<evidence type="ECO:0000256" key="2">
    <source>
        <dbReference type="ARBA" id="ARBA00022692"/>
    </source>
</evidence>
<evidence type="ECO:0000313" key="6">
    <source>
        <dbReference type="EMBL" id="GAA2115635.1"/>
    </source>
</evidence>
<keyword evidence="4 5" id="KW-0472">Membrane</keyword>
<dbReference type="InterPro" id="IPR001046">
    <property type="entry name" value="NRAMP_fam"/>
</dbReference>
<organism evidence="6 7">
    <name type="scientific">Kitasatospora saccharophila</name>
    <dbReference type="NCBI Taxonomy" id="407973"/>
    <lineage>
        <taxon>Bacteria</taxon>
        <taxon>Bacillati</taxon>
        <taxon>Actinomycetota</taxon>
        <taxon>Actinomycetes</taxon>
        <taxon>Kitasatosporales</taxon>
        <taxon>Streptomycetaceae</taxon>
        <taxon>Kitasatospora</taxon>
    </lineage>
</organism>
<evidence type="ECO:0008006" key="8">
    <source>
        <dbReference type="Google" id="ProtNLM"/>
    </source>
</evidence>